<dbReference type="Gene3D" id="3.20.180.10">
    <property type="entry name" value="PNP-oxidase-like"/>
    <property type="match status" value="1"/>
</dbReference>
<protein>
    <submittedName>
        <fullName evidence="3">ZYBA0S03-10110g1_1</fullName>
    </submittedName>
</protein>
<organism evidence="3 4">
    <name type="scientific">Zygosaccharomyces bailii (strain CLIB 213 / ATCC 58445 / CBS 680 / BCRC 21525 / NBRC 1098 / NCYC 1416 / NRRL Y-2227)</name>
    <dbReference type="NCBI Taxonomy" id="1333698"/>
    <lineage>
        <taxon>Eukaryota</taxon>
        <taxon>Fungi</taxon>
        <taxon>Dikarya</taxon>
        <taxon>Ascomycota</taxon>
        <taxon>Saccharomycotina</taxon>
        <taxon>Saccharomycetes</taxon>
        <taxon>Saccharomycetales</taxon>
        <taxon>Saccharomycetaceae</taxon>
        <taxon>Zygosaccharomyces</taxon>
    </lineage>
</organism>
<sequence length="219" mass="25645">MVVTRMPPELLAYMNKEHKVALEDFLHVYGGVSDSNKIIHVRLLSMDSQCMTILFNHKDIEYDIEKTIVFDPPLEGDRDKAWGRLRRMAREAAAKRHLAYFQINDMSYPSSLLEYLIIVGILLPIICYNFRQVLYWMPMPLSLRKFLDSDNILRAIIFLEFLIHLAEVTTILRPKLQFYRVPPDFLIEWYLFGLLEGYPVVKRFEKMAAREAAAVDAKS</sequence>
<keyword evidence="4" id="KW-1185">Reference proteome</keyword>
<dbReference type="EMBL" id="HG316456">
    <property type="protein sequence ID" value="CDF89140.1"/>
    <property type="molecule type" value="Genomic_DNA"/>
</dbReference>
<dbReference type="Pfam" id="PF10615">
    <property type="entry name" value="DUF2470"/>
    <property type="match status" value="1"/>
</dbReference>
<name>A0A8J2T647_ZYGB2</name>
<gene>
    <name evidence="3" type="ORF">BN860_10110g</name>
</gene>
<dbReference type="OrthoDB" id="5553410at2759"/>
<keyword evidence="1" id="KW-1133">Transmembrane helix</keyword>
<evidence type="ECO:0000259" key="2">
    <source>
        <dbReference type="Pfam" id="PF10615"/>
    </source>
</evidence>
<dbReference type="PANTHER" id="PTHR37783:SF1">
    <property type="entry name" value="MEMBRANE PROTEIN, PUTATIVE (AFU_ORTHOLOGUE AFUA_1G04315)-RELATED"/>
    <property type="match status" value="1"/>
</dbReference>
<evidence type="ECO:0000313" key="4">
    <source>
        <dbReference type="Proteomes" id="UP000019375"/>
    </source>
</evidence>
<dbReference type="InterPro" id="IPR037119">
    <property type="entry name" value="Haem_oxidase_HugZ-like_sf"/>
</dbReference>
<reference evidence="4" key="1">
    <citation type="journal article" date="2013" name="Genome Announc.">
        <title>Genome sequence of the food spoilage yeast Zygosaccharomyces bailii CLIB 213(T).</title>
        <authorList>
            <person name="Galeote V."/>
            <person name="Bigey F."/>
            <person name="Devillers H."/>
            <person name="Neuveglise C."/>
            <person name="Dequin S."/>
        </authorList>
    </citation>
    <scope>NUCLEOTIDE SEQUENCE [LARGE SCALE GENOMIC DNA]</scope>
    <source>
        <strain evidence="4">CLIB 213 / ATCC 58445 / CBS 680 / CCRC 21525 / NBRC 1098 / NCYC 1416 / NRRL Y-2227</strain>
    </source>
</reference>
<proteinExistence type="predicted"/>
<keyword evidence="1" id="KW-0472">Membrane</keyword>
<accession>A0A8J2T647</accession>
<dbReference type="PANTHER" id="PTHR37783">
    <property type="entry name" value="MEMBRANE PROTEIN, PUTATIVE (AFU_ORTHOLOGUE AFUA_1G04315)-RELATED"/>
    <property type="match status" value="1"/>
</dbReference>
<dbReference type="Proteomes" id="UP000019375">
    <property type="component" value="Unassembled WGS sequence"/>
</dbReference>
<feature type="domain" description="DUF2470" evidence="2">
    <location>
        <begin position="10"/>
        <end position="77"/>
    </location>
</feature>
<dbReference type="AlphaFoldDB" id="A0A8J2T647"/>
<dbReference type="InterPro" id="IPR019595">
    <property type="entry name" value="DUF2470"/>
</dbReference>
<evidence type="ECO:0000256" key="1">
    <source>
        <dbReference type="SAM" id="Phobius"/>
    </source>
</evidence>
<feature type="transmembrane region" description="Helical" evidence="1">
    <location>
        <begin position="112"/>
        <end position="131"/>
    </location>
</feature>
<evidence type="ECO:0000313" key="3">
    <source>
        <dbReference type="EMBL" id="CDF89140.1"/>
    </source>
</evidence>
<keyword evidence="1" id="KW-0812">Transmembrane</keyword>